<sequence length="168" mass="18858">MSNTAEVINPVELGNAVKIAVGAITAGLFTYYFYTKYTKKSAGAQICPMKKSLNARLGGDEVVAKATKSFYAKVLKDETLKPFFKNVDMAKQTKKQTDFNIFAFGGSEKWYGRKLTEVHKYMGVSNANFDKVGEYFSESLRELGVSEDLIREVEQCNEKYRSVVVTIQ</sequence>
<dbReference type="OMA" id="DFICEAM"/>
<dbReference type="SUPFAM" id="SSF46458">
    <property type="entry name" value="Globin-like"/>
    <property type="match status" value="1"/>
</dbReference>
<dbReference type="RefSeq" id="XP_001017804.1">
    <property type="nucleotide sequence ID" value="XM_001017804.1"/>
</dbReference>
<dbReference type="CDD" id="cd00454">
    <property type="entry name" value="TrHb1_N"/>
    <property type="match status" value="1"/>
</dbReference>
<evidence type="ECO:0000313" key="7">
    <source>
        <dbReference type="Proteomes" id="UP000009168"/>
    </source>
</evidence>
<keyword evidence="5" id="KW-0472">Membrane</keyword>
<keyword evidence="1" id="KW-0813">Transport</keyword>
<dbReference type="EMBL" id="GG662663">
    <property type="protein sequence ID" value="EAR97559.1"/>
    <property type="molecule type" value="Genomic_DNA"/>
</dbReference>
<evidence type="ECO:0000256" key="3">
    <source>
        <dbReference type="ARBA" id="ARBA00022723"/>
    </source>
</evidence>
<keyword evidence="3" id="KW-0479">Metal-binding</keyword>
<name>I7LVA6_TETTS</name>
<dbReference type="STRING" id="312017.I7LVA6"/>
<dbReference type="Pfam" id="PF01152">
    <property type="entry name" value="Bac_globin"/>
    <property type="match status" value="1"/>
</dbReference>
<evidence type="ECO:0000256" key="2">
    <source>
        <dbReference type="ARBA" id="ARBA00022617"/>
    </source>
</evidence>
<dbReference type="GO" id="GO:0020037">
    <property type="term" value="F:heme binding"/>
    <property type="evidence" value="ECO:0007669"/>
    <property type="project" value="InterPro"/>
</dbReference>
<dbReference type="AlphaFoldDB" id="I7LVA6"/>
<dbReference type="GO" id="GO:0046872">
    <property type="term" value="F:metal ion binding"/>
    <property type="evidence" value="ECO:0007669"/>
    <property type="project" value="UniProtKB-KW"/>
</dbReference>
<dbReference type="HOGENOM" id="CLU_103526_2_1_1"/>
<dbReference type="KEGG" id="tet:TTHERM_00439070"/>
<dbReference type="Proteomes" id="UP000009168">
    <property type="component" value="Unassembled WGS sequence"/>
</dbReference>
<keyword evidence="7" id="KW-1185">Reference proteome</keyword>
<evidence type="ECO:0000256" key="5">
    <source>
        <dbReference type="SAM" id="Phobius"/>
    </source>
</evidence>
<dbReference type="InterPro" id="IPR009050">
    <property type="entry name" value="Globin-like_sf"/>
</dbReference>
<feature type="transmembrane region" description="Helical" evidence="5">
    <location>
        <begin position="16"/>
        <end position="34"/>
    </location>
</feature>
<dbReference type="InterPro" id="IPR001486">
    <property type="entry name" value="Hemoglobin_trunc"/>
</dbReference>
<protein>
    <submittedName>
        <fullName evidence="6">Protozoan/cyanobacterial globin family protein</fullName>
    </submittedName>
</protein>
<dbReference type="InterPro" id="IPR012292">
    <property type="entry name" value="Globin/Proto"/>
</dbReference>
<dbReference type="InParanoid" id="I7LVA6"/>
<evidence type="ECO:0000256" key="1">
    <source>
        <dbReference type="ARBA" id="ARBA00022448"/>
    </source>
</evidence>
<reference evidence="7" key="1">
    <citation type="journal article" date="2006" name="PLoS Biol.">
        <title>Macronuclear genome sequence of the ciliate Tetrahymena thermophila, a model eukaryote.</title>
        <authorList>
            <person name="Eisen J.A."/>
            <person name="Coyne R.S."/>
            <person name="Wu M."/>
            <person name="Wu D."/>
            <person name="Thiagarajan M."/>
            <person name="Wortman J.R."/>
            <person name="Badger J.H."/>
            <person name="Ren Q."/>
            <person name="Amedeo P."/>
            <person name="Jones K.M."/>
            <person name="Tallon L.J."/>
            <person name="Delcher A.L."/>
            <person name="Salzberg S.L."/>
            <person name="Silva J.C."/>
            <person name="Haas B.J."/>
            <person name="Majoros W.H."/>
            <person name="Farzad M."/>
            <person name="Carlton J.M."/>
            <person name="Smith R.K. Jr."/>
            <person name="Garg J."/>
            <person name="Pearlman R.E."/>
            <person name="Karrer K.M."/>
            <person name="Sun L."/>
            <person name="Manning G."/>
            <person name="Elde N.C."/>
            <person name="Turkewitz A.P."/>
            <person name="Asai D.J."/>
            <person name="Wilkes D.E."/>
            <person name="Wang Y."/>
            <person name="Cai H."/>
            <person name="Collins K."/>
            <person name="Stewart B.A."/>
            <person name="Lee S.R."/>
            <person name="Wilamowska K."/>
            <person name="Weinberg Z."/>
            <person name="Ruzzo W.L."/>
            <person name="Wloga D."/>
            <person name="Gaertig J."/>
            <person name="Frankel J."/>
            <person name="Tsao C.-C."/>
            <person name="Gorovsky M.A."/>
            <person name="Keeling P.J."/>
            <person name="Waller R.F."/>
            <person name="Patron N.J."/>
            <person name="Cherry J.M."/>
            <person name="Stover N.A."/>
            <person name="Krieger C.J."/>
            <person name="del Toro C."/>
            <person name="Ryder H.F."/>
            <person name="Williamson S.C."/>
            <person name="Barbeau R.A."/>
            <person name="Hamilton E.P."/>
            <person name="Orias E."/>
        </authorList>
    </citation>
    <scope>NUCLEOTIDE SEQUENCE [LARGE SCALE GENOMIC DNA]</scope>
    <source>
        <strain evidence="7">SB210</strain>
    </source>
</reference>
<gene>
    <name evidence="6" type="ORF">TTHERM_00439070</name>
</gene>
<keyword evidence="5" id="KW-0812">Transmembrane</keyword>
<dbReference type="GO" id="GO:0019825">
    <property type="term" value="F:oxygen binding"/>
    <property type="evidence" value="ECO:0007669"/>
    <property type="project" value="InterPro"/>
</dbReference>
<keyword evidence="5" id="KW-1133">Transmembrane helix</keyword>
<evidence type="ECO:0000313" key="6">
    <source>
        <dbReference type="EMBL" id="EAR97559.1"/>
    </source>
</evidence>
<proteinExistence type="predicted"/>
<keyword evidence="4" id="KW-0408">Iron</keyword>
<dbReference type="GeneID" id="7834187"/>
<dbReference type="OrthoDB" id="283492at2759"/>
<organism evidence="6 7">
    <name type="scientific">Tetrahymena thermophila (strain SB210)</name>
    <dbReference type="NCBI Taxonomy" id="312017"/>
    <lineage>
        <taxon>Eukaryota</taxon>
        <taxon>Sar</taxon>
        <taxon>Alveolata</taxon>
        <taxon>Ciliophora</taxon>
        <taxon>Intramacronucleata</taxon>
        <taxon>Oligohymenophorea</taxon>
        <taxon>Hymenostomatida</taxon>
        <taxon>Tetrahymenina</taxon>
        <taxon>Tetrahymenidae</taxon>
        <taxon>Tetrahymena</taxon>
    </lineage>
</organism>
<accession>I7LVA6</accession>
<keyword evidence="2" id="KW-0349">Heme</keyword>
<dbReference type="Gene3D" id="1.10.490.10">
    <property type="entry name" value="Globins"/>
    <property type="match status" value="1"/>
</dbReference>
<evidence type="ECO:0000256" key="4">
    <source>
        <dbReference type="ARBA" id="ARBA00023004"/>
    </source>
</evidence>